<evidence type="ECO:0000259" key="2">
    <source>
        <dbReference type="Pfam" id="PF26298"/>
    </source>
</evidence>
<dbReference type="GO" id="GO:0071555">
    <property type="term" value="P:cell wall organization"/>
    <property type="evidence" value="ECO:0007669"/>
    <property type="project" value="UniProtKB-KW"/>
</dbReference>
<keyword evidence="1" id="KW-0573">Peptidoglycan synthesis</keyword>
<dbReference type="OrthoDB" id="9768152at2"/>
<feature type="domain" description="MurL N-terminal" evidence="3">
    <location>
        <begin position="9"/>
        <end position="310"/>
    </location>
</feature>
<keyword evidence="1" id="KW-0413">Isomerase</keyword>
<comment type="similarity">
    <text evidence="1">Belongs to the MurL family.</text>
</comment>
<proteinExistence type="inferred from homology"/>
<dbReference type="Proteomes" id="UP000037392">
    <property type="component" value="Unassembled WGS sequence"/>
</dbReference>
<dbReference type="InterPro" id="IPR043689">
    <property type="entry name" value="MurL"/>
</dbReference>
<dbReference type="AlphaFoldDB" id="A0A0J9BIY1"/>
<evidence type="ECO:0000313" key="5">
    <source>
        <dbReference type="Proteomes" id="UP000037392"/>
    </source>
</evidence>
<sequence length="477" mass="54545">MEQYQRLRGQYPRFIYKGYDIEEDSCELRITYRFEIEGLSSFAPTWRFPKRNGDTAVWAQDGLIRDMVFSLGMVELISYWKIACPPQVMVEAGVLNQDQVSWWKDLYYNGLGEFFYVNQITEADPDTFMDIVSNVQEETSLKSAQVHGELPRDFREQARSHRRKGVLVPIGGGKDSAVTLELLRSAGEPLYGYIINPRGATIHTTRSAGLEEDRIISVRRTLDPGMLELNRQGYLNGHTPFSALVAFSSILAARMYGLDWVALSNESSANESTVQGSTVNHQYSKSFKFEEDFHRYEMRYLPGSAYYFSMLRPLSEFQIARYFAGQKQYHGIFRSCNAGSRTDSWCGRCPKCLFVYLILSPFLSSQEVREIFGKDMLEDGSMKTTLEQLVGIQEEKPFECVGSRAEINTAIVMTIDRMERDGEDLPLLLSYYKGTGLYDRYKEEGDQYSSYYDGENLVPEPWLSLVKEQCVSGPVTA</sequence>
<evidence type="ECO:0000256" key="1">
    <source>
        <dbReference type="HAMAP-Rule" id="MF_02209"/>
    </source>
</evidence>
<dbReference type="Pfam" id="PF26299">
    <property type="entry name" value="MurL_N"/>
    <property type="match status" value="1"/>
</dbReference>
<dbReference type="EMBL" id="ADLK01000047">
    <property type="protein sequence ID" value="KMW12928.1"/>
    <property type="molecule type" value="Genomic_DNA"/>
</dbReference>
<dbReference type="GO" id="GO:0008360">
    <property type="term" value="P:regulation of cell shape"/>
    <property type="evidence" value="ECO:0007669"/>
    <property type="project" value="UniProtKB-KW"/>
</dbReference>
<dbReference type="HAMAP" id="MF_02209">
    <property type="entry name" value="MurL"/>
    <property type="match status" value="1"/>
</dbReference>
<feature type="domain" description="MurL C-terminal" evidence="2">
    <location>
        <begin position="333"/>
        <end position="422"/>
    </location>
</feature>
<accession>A0A0J9BIY1</accession>
<keyword evidence="1" id="KW-0961">Cell wall biogenesis/degradation</keyword>
<evidence type="ECO:0000259" key="3">
    <source>
        <dbReference type="Pfam" id="PF26299"/>
    </source>
</evidence>
<dbReference type="EC" id="5.1.1.23" evidence="1"/>
<evidence type="ECO:0000313" key="4">
    <source>
        <dbReference type="EMBL" id="KMW12928.1"/>
    </source>
</evidence>
<dbReference type="InterPro" id="IPR058740">
    <property type="entry name" value="MurL_N"/>
</dbReference>
<protein>
    <recommendedName>
        <fullName evidence="1">UDP-N-acetyl-alpha-D-muramoyl-L-alanyl-L-glutamate epimerase</fullName>
        <ecNumber evidence="1">5.1.1.23</ecNumber>
    </recommendedName>
    <alternativeName>
        <fullName evidence="1">UDP-MurNAc-L-Ala-L-Glu epimerase</fullName>
    </alternativeName>
</protein>
<dbReference type="RefSeq" id="WP_048931048.1">
    <property type="nucleotide sequence ID" value="NZ_KQ235885.1"/>
</dbReference>
<comment type="catalytic activity">
    <reaction evidence="1">
        <text>UDP-N-acetyl-alpha-D-muramoyl-L-alanyl-L-glutamate + ATP + H2O = UDP-N-acetyl-alpha-D-muramoyl-L-alanyl-D-glutamate + AMP + diphosphate + H(+)</text>
        <dbReference type="Rhea" id="RHEA:58812"/>
        <dbReference type="ChEBI" id="CHEBI:15377"/>
        <dbReference type="ChEBI" id="CHEBI:15378"/>
        <dbReference type="ChEBI" id="CHEBI:30616"/>
        <dbReference type="ChEBI" id="CHEBI:33019"/>
        <dbReference type="ChEBI" id="CHEBI:83900"/>
        <dbReference type="ChEBI" id="CHEBI:142725"/>
        <dbReference type="ChEBI" id="CHEBI:456215"/>
        <dbReference type="EC" id="5.1.1.23"/>
    </reaction>
</comment>
<dbReference type="GO" id="GO:0051301">
    <property type="term" value="P:cell division"/>
    <property type="evidence" value="ECO:0007669"/>
    <property type="project" value="UniProtKB-KW"/>
</dbReference>
<dbReference type="GeneID" id="93164887"/>
<organism evidence="4 5">
    <name type="scientific">[Clostridium] citroniae WAL-19142</name>
    <dbReference type="NCBI Taxonomy" id="742734"/>
    <lineage>
        <taxon>Bacteria</taxon>
        <taxon>Bacillati</taxon>
        <taxon>Bacillota</taxon>
        <taxon>Clostridia</taxon>
        <taxon>Lachnospirales</taxon>
        <taxon>Lachnospiraceae</taxon>
        <taxon>Enterocloster</taxon>
    </lineage>
</organism>
<keyword evidence="1" id="KW-0132">Cell division</keyword>
<dbReference type="InterPro" id="IPR058741">
    <property type="entry name" value="MurL_C"/>
</dbReference>
<comment type="function">
    <text evidence="1">Cell wall formation. Catalyzes epimerization of the terminal L-glutamate in UDP-N-acetyl-alpha-D-muramoyl-L-alanyl-L-glutamate.</text>
</comment>
<comment type="pathway">
    <text evidence="1">Cell wall biogenesis; peptidoglycan biosynthesis.</text>
</comment>
<keyword evidence="1" id="KW-0133">Cell shape</keyword>
<comment type="caution">
    <text evidence="4">The sequence shown here is derived from an EMBL/GenBank/DDBJ whole genome shotgun (WGS) entry which is preliminary data.</text>
</comment>
<dbReference type="GO" id="GO:0009252">
    <property type="term" value="P:peptidoglycan biosynthetic process"/>
    <property type="evidence" value="ECO:0007669"/>
    <property type="project" value="UniProtKB-UniRule"/>
</dbReference>
<dbReference type="Pfam" id="PF26298">
    <property type="entry name" value="MurL_epimerase_C"/>
    <property type="match status" value="1"/>
</dbReference>
<gene>
    <name evidence="1" type="primary">murL</name>
    <name evidence="4" type="ORF">HMPREF9470_05100</name>
</gene>
<dbReference type="PATRIC" id="fig|742734.4.peg.5459"/>
<dbReference type="GO" id="GO:0016855">
    <property type="term" value="F:racemase and epimerase activity, acting on amino acids and derivatives"/>
    <property type="evidence" value="ECO:0007669"/>
    <property type="project" value="UniProtKB-UniRule"/>
</dbReference>
<reference evidence="4 5" key="1">
    <citation type="submission" date="2011-04" db="EMBL/GenBank/DDBJ databases">
        <title>The Genome Sequence of Clostridium citroniae WAL-19142.</title>
        <authorList>
            <consortium name="The Broad Institute Genome Sequencing Platform"/>
            <person name="Earl A."/>
            <person name="Ward D."/>
            <person name="Feldgarden M."/>
            <person name="Gevers D."/>
            <person name="Warren Y.A."/>
            <person name="Tyrrell K.L."/>
            <person name="Citron D.M."/>
            <person name="Goldstein E.J."/>
            <person name="Daigneault M."/>
            <person name="Allen-Vercoe E."/>
            <person name="Young S.K."/>
            <person name="Zeng Q."/>
            <person name="Gargeya S."/>
            <person name="Fitzgerald M."/>
            <person name="Haas B."/>
            <person name="Abouelleil A."/>
            <person name="Alvarado L."/>
            <person name="Arachchi H.M."/>
            <person name="Berlin A."/>
            <person name="Brown A."/>
            <person name="Chapman S.B."/>
            <person name="Chen Z."/>
            <person name="Dunbar C."/>
            <person name="Freedman E."/>
            <person name="Gearin G."/>
            <person name="Gellesch M."/>
            <person name="Goldberg J."/>
            <person name="Griggs A."/>
            <person name="Gujja S."/>
            <person name="Heilman E.R."/>
            <person name="Heiman D."/>
            <person name="Howarth C."/>
            <person name="Larson L."/>
            <person name="Lui A."/>
            <person name="MacDonald P.J."/>
            <person name="Mehta T."/>
            <person name="Montmayeur A."/>
            <person name="Murphy C."/>
            <person name="Neiman D."/>
            <person name="Pearson M."/>
            <person name="Priest M."/>
            <person name="Roberts A."/>
            <person name="Saif S."/>
            <person name="Shea T."/>
            <person name="Shenoy N."/>
            <person name="Sisk P."/>
            <person name="Stolte C."/>
            <person name="Sykes S."/>
            <person name="White J."/>
            <person name="Yandava C."/>
            <person name="Wortman J."/>
            <person name="Nusbaum C."/>
            <person name="Birren B."/>
        </authorList>
    </citation>
    <scope>NUCLEOTIDE SEQUENCE [LARGE SCALE GENOMIC DNA]</scope>
    <source>
        <strain evidence="4 5">WAL-19142</strain>
    </source>
</reference>
<keyword evidence="1" id="KW-0131">Cell cycle</keyword>
<name>A0A0J9BIY1_9FIRM</name>
<dbReference type="UniPathway" id="UPA00219"/>
<dbReference type="GO" id="GO:0005737">
    <property type="term" value="C:cytoplasm"/>
    <property type="evidence" value="ECO:0007669"/>
    <property type="project" value="UniProtKB-UniRule"/>
</dbReference>